<dbReference type="GO" id="GO:0006432">
    <property type="term" value="P:phenylalanyl-tRNA aminoacylation"/>
    <property type="evidence" value="ECO:0007669"/>
    <property type="project" value="TreeGrafter"/>
</dbReference>
<dbReference type="Gene3D" id="3.30.930.10">
    <property type="entry name" value="Bira Bifunctional Protein, Domain 2"/>
    <property type="match status" value="2"/>
</dbReference>
<evidence type="ECO:0000256" key="7">
    <source>
        <dbReference type="ARBA" id="ARBA00022917"/>
    </source>
</evidence>
<dbReference type="GO" id="GO:0005759">
    <property type="term" value="C:mitochondrial matrix"/>
    <property type="evidence" value="ECO:0007669"/>
    <property type="project" value="UniProtKB-SubCell"/>
</dbReference>
<dbReference type="eggNOG" id="KOG2783">
    <property type="taxonomic scope" value="Eukaryota"/>
</dbReference>
<evidence type="ECO:0000256" key="4">
    <source>
        <dbReference type="ARBA" id="ARBA00022598"/>
    </source>
</evidence>
<dbReference type="CDD" id="cd00496">
    <property type="entry name" value="PheRS_alpha_core"/>
    <property type="match status" value="1"/>
</dbReference>
<dbReference type="EC" id="6.1.1.20" evidence="3"/>
<dbReference type="InParanoid" id="D2V102"/>
<evidence type="ECO:0000256" key="2">
    <source>
        <dbReference type="ARBA" id="ARBA00008226"/>
    </source>
</evidence>
<evidence type="ECO:0000256" key="10">
    <source>
        <dbReference type="ARBA" id="ARBA00023146"/>
    </source>
</evidence>
<keyword evidence="6" id="KW-0067">ATP-binding</keyword>
<dbReference type="SUPFAM" id="SSF55681">
    <property type="entry name" value="Class II aaRS and biotin synthetases"/>
    <property type="match status" value="1"/>
</dbReference>
<dbReference type="Gene3D" id="3.30.70.380">
    <property type="entry name" value="Ferrodoxin-fold anticodon-binding domain"/>
    <property type="match status" value="1"/>
</dbReference>
<protein>
    <recommendedName>
        <fullName evidence="3">phenylalanine--tRNA ligase</fullName>
        <ecNumber evidence="3">6.1.1.20</ecNumber>
    </recommendedName>
    <alternativeName>
        <fullName evidence="11">Phenylalanyl-tRNA synthetase</fullName>
    </alternativeName>
</protein>
<feature type="domain" description="FDX-ACB" evidence="14">
    <location>
        <begin position="304"/>
        <end position="395"/>
    </location>
</feature>
<keyword evidence="16" id="KW-1185">Reference proteome</keyword>
<dbReference type="SMART" id="SM00896">
    <property type="entry name" value="FDX-ACB"/>
    <property type="match status" value="1"/>
</dbReference>
<dbReference type="Pfam" id="PF01409">
    <property type="entry name" value="tRNA-synt_2d"/>
    <property type="match status" value="1"/>
</dbReference>
<evidence type="ECO:0000313" key="16">
    <source>
        <dbReference type="Proteomes" id="UP000006671"/>
    </source>
</evidence>
<dbReference type="InterPro" id="IPR006195">
    <property type="entry name" value="aa-tRNA-synth_II"/>
</dbReference>
<dbReference type="PANTHER" id="PTHR11538:SF41">
    <property type="entry name" value="PHENYLALANINE--TRNA LIGASE, MITOCHONDRIAL"/>
    <property type="match status" value="1"/>
</dbReference>
<dbReference type="GeneID" id="8855488"/>
<feature type="domain" description="Aminoacyl-transfer RNA synthetases class-II family profile" evidence="13">
    <location>
        <begin position="137"/>
        <end position="302"/>
    </location>
</feature>
<dbReference type="EMBL" id="GG738847">
    <property type="protein sequence ID" value="EFC49819.1"/>
    <property type="molecule type" value="Genomic_DNA"/>
</dbReference>
<evidence type="ECO:0000256" key="9">
    <source>
        <dbReference type="ARBA" id="ARBA00023128"/>
    </source>
</evidence>
<comment type="subcellular location">
    <subcellularLocation>
        <location evidence="1">Mitochondrion matrix</location>
    </subcellularLocation>
</comment>
<dbReference type="InterPro" id="IPR002319">
    <property type="entry name" value="Phenylalanyl-tRNA_Synthase"/>
</dbReference>
<dbReference type="InterPro" id="IPR045864">
    <property type="entry name" value="aa-tRNA-synth_II/BPL/LPL"/>
</dbReference>
<evidence type="ECO:0000256" key="6">
    <source>
        <dbReference type="ARBA" id="ARBA00022840"/>
    </source>
</evidence>
<dbReference type="AlphaFoldDB" id="D2V102"/>
<dbReference type="GO" id="GO:0000049">
    <property type="term" value="F:tRNA binding"/>
    <property type="evidence" value="ECO:0007669"/>
    <property type="project" value="InterPro"/>
</dbReference>
<dbReference type="GO" id="GO:0005524">
    <property type="term" value="F:ATP binding"/>
    <property type="evidence" value="ECO:0007669"/>
    <property type="project" value="UniProtKB-KW"/>
</dbReference>
<evidence type="ECO:0000256" key="1">
    <source>
        <dbReference type="ARBA" id="ARBA00004305"/>
    </source>
</evidence>
<dbReference type="PROSITE" id="PS50862">
    <property type="entry name" value="AA_TRNA_LIGASE_II"/>
    <property type="match status" value="1"/>
</dbReference>
<dbReference type="SUPFAM" id="SSF54991">
    <property type="entry name" value="Anticodon-binding domain of PheRS"/>
    <property type="match status" value="1"/>
</dbReference>
<dbReference type="PANTHER" id="PTHR11538">
    <property type="entry name" value="PHENYLALANYL-TRNA SYNTHETASE"/>
    <property type="match status" value="1"/>
</dbReference>
<dbReference type="InterPro" id="IPR036690">
    <property type="entry name" value="Fdx_antiC-bd_sf"/>
</dbReference>
<accession>D2V102</accession>
<dbReference type="InterPro" id="IPR005121">
    <property type="entry name" value="Fdx_antiC-bd"/>
</dbReference>
<keyword evidence="8" id="KW-0809">Transit peptide</keyword>
<evidence type="ECO:0000259" key="14">
    <source>
        <dbReference type="PROSITE" id="PS51447"/>
    </source>
</evidence>
<dbReference type="FunCoup" id="D2V102">
    <property type="interactions" value="330"/>
</dbReference>
<evidence type="ECO:0000259" key="13">
    <source>
        <dbReference type="PROSITE" id="PS50862"/>
    </source>
</evidence>
<keyword evidence="7" id="KW-0648">Protein biosynthesis</keyword>
<evidence type="ECO:0000256" key="3">
    <source>
        <dbReference type="ARBA" id="ARBA00012814"/>
    </source>
</evidence>
<dbReference type="FunFam" id="3.30.70.380:FF:000002">
    <property type="entry name" value="phenylalanine--tRNA ligase, mitochondrial"/>
    <property type="match status" value="1"/>
</dbReference>
<comment type="similarity">
    <text evidence="2">Belongs to the class-II aminoacyl-tRNA synthetase family.</text>
</comment>
<dbReference type="RefSeq" id="XP_002682563.1">
    <property type="nucleotide sequence ID" value="XM_002682517.1"/>
</dbReference>
<dbReference type="PROSITE" id="PS51447">
    <property type="entry name" value="FDX_ACB"/>
    <property type="match status" value="1"/>
</dbReference>
<name>D2V102_NAEGR</name>
<dbReference type="KEGG" id="ngr:NAEGRDRAFT_29964"/>
<keyword evidence="9" id="KW-0496">Mitochondrion</keyword>
<proteinExistence type="inferred from homology"/>
<keyword evidence="5" id="KW-0547">Nucleotide-binding</keyword>
<sequence>MINKNFRNFNTNQKTLSEVPIYVQIKESNIPPSVHAKIGRNLYRKDNHPLCIIKTIIQNHFIEKAAKDNGKVQIFDEFHPKVTTVQNFESLCFPSDHISRQPTDTYYYDSLHLLRTHTTAHQVEILQKGHEHFLVAGDVYRRDDVDATHYPVFHQMDGVKIFRKKDFIELVNTAFENYCIQELKNDLEGLARALFGDVTMRWNSDYFPFVDPGIELEIDFRGKWLEVLGCGLIKKDIMLNAKYDLNEYTGYAFGVGLERLAMILFDIPDIRLFWSEDARFLSQFSQEIVNSPKLLLNTKFKPISKFPGCYKDISMWVDSNYSDNDFYEIVRELAGDLAENVSIVDDFTHPKTGKRSKCYRIMYRSMERSLTNEEIDEIQFKLREAVPQQLPVTLR</sequence>
<dbReference type="GO" id="GO:0004826">
    <property type="term" value="F:phenylalanine-tRNA ligase activity"/>
    <property type="evidence" value="ECO:0007669"/>
    <property type="project" value="UniProtKB-EC"/>
</dbReference>
<organism evidence="16">
    <name type="scientific">Naegleria gruberi</name>
    <name type="common">Amoeba</name>
    <dbReference type="NCBI Taxonomy" id="5762"/>
    <lineage>
        <taxon>Eukaryota</taxon>
        <taxon>Discoba</taxon>
        <taxon>Heterolobosea</taxon>
        <taxon>Tetramitia</taxon>
        <taxon>Eutetramitia</taxon>
        <taxon>Vahlkampfiidae</taxon>
        <taxon>Naegleria</taxon>
    </lineage>
</organism>
<dbReference type="OrthoDB" id="4457at2759"/>
<dbReference type="VEuPathDB" id="AmoebaDB:NAEGRDRAFT_29964"/>
<evidence type="ECO:0000256" key="8">
    <source>
        <dbReference type="ARBA" id="ARBA00022946"/>
    </source>
</evidence>
<gene>
    <name evidence="15" type="ORF">NAEGRDRAFT_29964</name>
</gene>
<dbReference type="STRING" id="5762.D2V102"/>
<dbReference type="OMA" id="PISHYPQ"/>
<dbReference type="Proteomes" id="UP000006671">
    <property type="component" value="Unassembled WGS sequence"/>
</dbReference>
<dbReference type="Pfam" id="PF03147">
    <property type="entry name" value="FDX-ACB"/>
    <property type="match status" value="1"/>
</dbReference>
<evidence type="ECO:0000256" key="11">
    <source>
        <dbReference type="ARBA" id="ARBA00031194"/>
    </source>
</evidence>
<comment type="catalytic activity">
    <reaction evidence="12">
        <text>tRNA(Phe) + L-phenylalanine + ATP = L-phenylalanyl-tRNA(Phe) + AMP + diphosphate + H(+)</text>
        <dbReference type="Rhea" id="RHEA:19413"/>
        <dbReference type="Rhea" id="RHEA-COMP:9668"/>
        <dbReference type="Rhea" id="RHEA-COMP:9699"/>
        <dbReference type="ChEBI" id="CHEBI:15378"/>
        <dbReference type="ChEBI" id="CHEBI:30616"/>
        <dbReference type="ChEBI" id="CHEBI:33019"/>
        <dbReference type="ChEBI" id="CHEBI:58095"/>
        <dbReference type="ChEBI" id="CHEBI:78442"/>
        <dbReference type="ChEBI" id="CHEBI:78531"/>
        <dbReference type="ChEBI" id="CHEBI:456215"/>
        <dbReference type="EC" id="6.1.1.20"/>
    </reaction>
</comment>
<reference evidence="15 16" key="1">
    <citation type="journal article" date="2010" name="Cell">
        <title>The genome of Naegleria gruberi illuminates early eukaryotic versatility.</title>
        <authorList>
            <person name="Fritz-Laylin L.K."/>
            <person name="Prochnik S.E."/>
            <person name="Ginger M.L."/>
            <person name="Dacks J.B."/>
            <person name="Carpenter M.L."/>
            <person name="Field M.C."/>
            <person name="Kuo A."/>
            <person name="Paredez A."/>
            <person name="Chapman J."/>
            <person name="Pham J."/>
            <person name="Shu S."/>
            <person name="Neupane R."/>
            <person name="Cipriano M."/>
            <person name="Mancuso J."/>
            <person name="Tu H."/>
            <person name="Salamov A."/>
            <person name="Lindquist E."/>
            <person name="Shapiro H."/>
            <person name="Lucas S."/>
            <person name="Grigoriev I.V."/>
            <person name="Cande W.Z."/>
            <person name="Fulton C."/>
            <person name="Rokhsar D.S."/>
            <person name="Dawson S.C."/>
        </authorList>
    </citation>
    <scope>NUCLEOTIDE SEQUENCE [LARGE SCALE GENOMIC DNA]</scope>
    <source>
        <strain evidence="15 16">NEG-M</strain>
    </source>
</reference>
<evidence type="ECO:0000313" key="15">
    <source>
        <dbReference type="EMBL" id="EFC49819.1"/>
    </source>
</evidence>
<keyword evidence="4" id="KW-0436">Ligase</keyword>
<evidence type="ECO:0000256" key="12">
    <source>
        <dbReference type="ARBA" id="ARBA00049255"/>
    </source>
</evidence>
<evidence type="ECO:0000256" key="5">
    <source>
        <dbReference type="ARBA" id="ARBA00022741"/>
    </source>
</evidence>
<keyword evidence="10" id="KW-0030">Aminoacyl-tRNA synthetase</keyword>